<dbReference type="PANTHER" id="PTHR30173:SF36">
    <property type="entry name" value="ECF RNA POLYMERASE SIGMA FACTOR SIGJ"/>
    <property type="match status" value="1"/>
</dbReference>
<evidence type="ECO:0000313" key="4">
    <source>
        <dbReference type="EMBL" id="AOM76405.1"/>
    </source>
</evidence>
<dbReference type="KEGG" id="psty:BFS30_04095"/>
<dbReference type="InterPro" id="IPR013249">
    <property type="entry name" value="RNA_pol_sigma70_r4_t2"/>
</dbReference>
<dbReference type="SUPFAM" id="SSF88946">
    <property type="entry name" value="Sigma2 domain of RNA polymerase sigma factors"/>
    <property type="match status" value="1"/>
</dbReference>
<dbReference type="Proteomes" id="UP000094313">
    <property type="component" value="Chromosome"/>
</dbReference>
<dbReference type="RefSeq" id="WP_069378101.1">
    <property type="nucleotide sequence ID" value="NZ_CP017141.1"/>
</dbReference>
<dbReference type="Gene3D" id="1.10.10.10">
    <property type="entry name" value="Winged helix-like DNA-binding domain superfamily/Winged helix DNA-binding domain"/>
    <property type="match status" value="1"/>
</dbReference>
<dbReference type="GO" id="GO:0003677">
    <property type="term" value="F:DNA binding"/>
    <property type="evidence" value="ECO:0007669"/>
    <property type="project" value="InterPro"/>
</dbReference>
<accession>A0A1D7QCP1</accession>
<dbReference type="AlphaFoldDB" id="A0A1D7QCP1"/>
<name>A0A1D7QCP1_9SPHI</name>
<evidence type="ECO:0000259" key="3">
    <source>
        <dbReference type="Pfam" id="PF08281"/>
    </source>
</evidence>
<organism evidence="4 5">
    <name type="scientific">Pedobacter steynii</name>
    <dbReference type="NCBI Taxonomy" id="430522"/>
    <lineage>
        <taxon>Bacteria</taxon>
        <taxon>Pseudomonadati</taxon>
        <taxon>Bacteroidota</taxon>
        <taxon>Sphingobacteriia</taxon>
        <taxon>Sphingobacteriales</taxon>
        <taxon>Sphingobacteriaceae</taxon>
        <taxon>Pedobacter</taxon>
    </lineage>
</organism>
<dbReference type="Gene3D" id="1.10.1740.10">
    <property type="match status" value="1"/>
</dbReference>
<comment type="subunit">
    <text evidence="1">Interacts transiently with the RNA polymerase catalytic core formed by RpoA, RpoB, RpoC and RpoZ (2 alpha, 1 beta, 1 beta' and 1 omega subunit) to form the RNA polymerase holoenzyme that can initiate transcription.</text>
</comment>
<reference evidence="4 5" key="1">
    <citation type="submission" date="2016-08" db="EMBL/GenBank/DDBJ databases">
        <authorList>
            <person name="Seilhamer J.J."/>
        </authorList>
    </citation>
    <scope>NUCLEOTIDE SEQUENCE [LARGE SCALE GENOMIC DNA]</scope>
    <source>
        <strain evidence="4 5">DX4</strain>
    </source>
</reference>
<evidence type="ECO:0000256" key="1">
    <source>
        <dbReference type="ARBA" id="ARBA00011344"/>
    </source>
</evidence>
<dbReference type="InterPro" id="IPR007627">
    <property type="entry name" value="RNA_pol_sigma70_r2"/>
</dbReference>
<evidence type="ECO:0000259" key="2">
    <source>
        <dbReference type="Pfam" id="PF04542"/>
    </source>
</evidence>
<dbReference type="InterPro" id="IPR032710">
    <property type="entry name" value="NTF2-like_dom_sf"/>
</dbReference>
<protein>
    <recommendedName>
        <fullName evidence="6">RNA polymerase sigma-70 factor, ECF subfamily</fullName>
    </recommendedName>
</protein>
<dbReference type="InterPro" id="IPR013325">
    <property type="entry name" value="RNA_pol_sigma_r2"/>
</dbReference>
<dbReference type="InterPro" id="IPR014284">
    <property type="entry name" value="RNA_pol_sigma-70_dom"/>
</dbReference>
<dbReference type="EMBL" id="CP017141">
    <property type="protein sequence ID" value="AOM76405.1"/>
    <property type="molecule type" value="Genomic_DNA"/>
</dbReference>
<evidence type="ECO:0000313" key="5">
    <source>
        <dbReference type="Proteomes" id="UP000094313"/>
    </source>
</evidence>
<dbReference type="GO" id="GO:0016987">
    <property type="term" value="F:sigma factor activity"/>
    <property type="evidence" value="ECO:0007669"/>
    <property type="project" value="InterPro"/>
</dbReference>
<dbReference type="PANTHER" id="PTHR30173">
    <property type="entry name" value="SIGMA 19 FACTOR"/>
    <property type="match status" value="1"/>
</dbReference>
<dbReference type="GO" id="GO:0006352">
    <property type="term" value="P:DNA-templated transcription initiation"/>
    <property type="evidence" value="ECO:0007669"/>
    <property type="project" value="InterPro"/>
</dbReference>
<feature type="domain" description="RNA polymerase sigma-70 region 2" evidence="2">
    <location>
        <begin position="5"/>
        <end position="69"/>
    </location>
</feature>
<evidence type="ECO:0008006" key="6">
    <source>
        <dbReference type="Google" id="ProtNLM"/>
    </source>
</evidence>
<dbReference type="Pfam" id="PF04542">
    <property type="entry name" value="Sigma70_r2"/>
    <property type="match status" value="1"/>
</dbReference>
<gene>
    <name evidence="4" type="ORF">BFS30_04095</name>
</gene>
<dbReference type="Gene3D" id="3.10.450.50">
    <property type="match status" value="1"/>
</dbReference>
<dbReference type="Pfam" id="PF08281">
    <property type="entry name" value="Sigma70_r4_2"/>
    <property type="match status" value="1"/>
</dbReference>
<feature type="domain" description="RNA polymerase sigma factor 70 region 4 type 2" evidence="3">
    <location>
        <begin position="97"/>
        <end position="147"/>
    </location>
</feature>
<dbReference type="NCBIfam" id="TIGR02937">
    <property type="entry name" value="sigma70-ECF"/>
    <property type="match status" value="1"/>
</dbReference>
<dbReference type="SUPFAM" id="SSF88659">
    <property type="entry name" value="Sigma3 and sigma4 domains of RNA polymerase sigma factors"/>
    <property type="match status" value="1"/>
</dbReference>
<keyword evidence="5" id="KW-1185">Reference proteome</keyword>
<dbReference type="InterPro" id="IPR052704">
    <property type="entry name" value="ECF_Sigma-70_Domain"/>
</dbReference>
<dbReference type="InterPro" id="IPR013324">
    <property type="entry name" value="RNA_pol_sigma_r3/r4-like"/>
</dbReference>
<dbReference type="InterPro" id="IPR036388">
    <property type="entry name" value="WH-like_DNA-bd_sf"/>
</dbReference>
<proteinExistence type="predicted"/>
<dbReference type="CDD" id="cd06171">
    <property type="entry name" value="Sigma70_r4"/>
    <property type="match status" value="1"/>
</dbReference>
<dbReference type="SUPFAM" id="SSF54427">
    <property type="entry name" value="NTF2-like"/>
    <property type="match status" value="1"/>
</dbReference>
<dbReference type="OrthoDB" id="3211555at2"/>
<sequence length="282" mass="32024">MTERFQEHKDKLFALAYKMTKSAADAEDILQDIFLAFTTQAVSGIRNPEAYLVKSVVNRCLSLLEKRKRLVYPGPDLPEPLFQERFQHMHRQDVSYALVLLLQQLNPVERAVFLLRESLDYAYPEIAEVLAIEEENCRQLLHRARKKVAEGKTRYIPSAEESSSFINAFLQVCAGGNVQELMKCLQEDITIYSDGGGKVSAAMQPISGRKNCMAFLNGLYQKYGEQLTFKCSAINGENGILLYDKINGHVETVIVLVILDGQISTLYFIRNPDKIRNLQKKP</sequence>